<dbReference type="InterPro" id="IPR009097">
    <property type="entry name" value="Cyclic_Pdiesterase"/>
</dbReference>
<evidence type="ECO:0000313" key="1">
    <source>
        <dbReference type="EMBL" id="MFD1949492.1"/>
    </source>
</evidence>
<sequence>MSFAVYLELDQSTDDLLCDIGNRILPAQDSVITPRTFGHAHHLTVAVYADIDIDVATETLETMTDELSGLSVSMPGIGCFMGKTAVLFAAPLPTPRLMQFHEKYHALSKSKNKALSFYRPGSWFPHVTIASGLTGDQLGAAVSNISKNWTNLEGFLTKACIVSLTPTRKIWSKNIPAK</sequence>
<gene>
    <name evidence="1" type="ORF">ACFSGX_01765</name>
</gene>
<organism evidence="1 2">
    <name type="scientific">Sphingomonas arantia</name>
    <dbReference type="NCBI Taxonomy" id="1460676"/>
    <lineage>
        <taxon>Bacteria</taxon>
        <taxon>Pseudomonadati</taxon>
        <taxon>Pseudomonadota</taxon>
        <taxon>Alphaproteobacteria</taxon>
        <taxon>Sphingomonadales</taxon>
        <taxon>Sphingomonadaceae</taxon>
        <taxon>Sphingomonas</taxon>
    </lineage>
</organism>
<dbReference type="PANTHER" id="PTHR36039:SF2">
    <property type="entry name" value="RNA LIGASE_CYCLIC NUCLEOTIDE PHOSPHODIESTERASE FAMILY PROTEIN"/>
    <property type="match status" value="1"/>
</dbReference>
<evidence type="ECO:0000313" key="2">
    <source>
        <dbReference type="Proteomes" id="UP001597400"/>
    </source>
</evidence>
<comment type="caution">
    <text evidence="1">The sequence shown here is derived from an EMBL/GenBank/DDBJ whole genome shotgun (WGS) entry which is preliminary data.</text>
</comment>
<dbReference type="Pfam" id="PF13563">
    <property type="entry name" value="2_5_RNA_ligase2"/>
    <property type="match status" value="1"/>
</dbReference>
<dbReference type="GO" id="GO:0016874">
    <property type="term" value="F:ligase activity"/>
    <property type="evidence" value="ECO:0007669"/>
    <property type="project" value="UniProtKB-KW"/>
</dbReference>
<dbReference type="PANTHER" id="PTHR36039">
    <property type="match status" value="1"/>
</dbReference>
<dbReference type="RefSeq" id="WP_380927011.1">
    <property type="nucleotide sequence ID" value="NZ_JBHUGS010000001.1"/>
</dbReference>
<dbReference type="Gene3D" id="3.90.1140.10">
    <property type="entry name" value="Cyclic phosphodiesterase"/>
    <property type="match status" value="1"/>
</dbReference>
<protein>
    <submittedName>
        <fullName evidence="1">2'-5' RNA ligase family protein</fullName>
    </submittedName>
</protein>
<keyword evidence="2" id="KW-1185">Reference proteome</keyword>
<dbReference type="Proteomes" id="UP001597400">
    <property type="component" value="Unassembled WGS sequence"/>
</dbReference>
<accession>A0ABW4TV96</accession>
<keyword evidence="1" id="KW-0436">Ligase</keyword>
<proteinExistence type="predicted"/>
<reference evidence="2" key="1">
    <citation type="journal article" date="2019" name="Int. J. Syst. Evol. Microbiol.">
        <title>The Global Catalogue of Microorganisms (GCM) 10K type strain sequencing project: providing services to taxonomists for standard genome sequencing and annotation.</title>
        <authorList>
            <consortium name="The Broad Institute Genomics Platform"/>
            <consortium name="The Broad Institute Genome Sequencing Center for Infectious Disease"/>
            <person name="Wu L."/>
            <person name="Ma J."/>
        </authorList>
    </citation>
    <scope>NUCLEOTIDE SEQUENCE [LARGE SCALE GENOMIC DNA]</scope>
    <source>
        <strain evidence="2">CGMCC 1.12702</strain>
    </source>
</reference>
<dbReference type="SUPFAM" id="SSF55144">
    <property type="entry name" value="LigT-like"/>
    <property type="match status" value="1"/>
</dbReference>
<name>A0ABW4TV96_9SPHN</name>
<dbReference type="EMBL" id="JBHUGS010000001">
    <property type="protein sequence ID" value="MFD1949492.1"/>
    <property type="molecule type" value="Genomic_DNA"/>
</dbReference>